<dbReference type="PANTHER" id="PTHR45648">
    <property type="entry name" value="GDSL LIPASE/ACYLHYDROLASE FAMILY PROTEIN (AFU_ORTHOLOGUE AFUA_4G14700)"/>
    <property type="match status" value="1"/>
</dbReference>
<proteinExistence type="predicted"/>
<dbReference type="CDD" id="cd01846">
    <property type="entry name" value="fatty_acyltransferase_like"/>
    <property type="match status" value="1"/>
</dbReference>
<dbReference type="InterPro" id="IPR001087">
    <property type="entry name" value="GDSL"/>
</dbReference>
<evidence type="ECO:0008006" key="5">
    <source>
        <dbReference type="Google" id="ProtNLM"/>
    </source>
</evidence>
<evidence type="ECO:0000256" key="2">
    <source>
        <dbReference type="SAM" id="SignalP"/>
    </source>
</evidence>
<name>A0ABR2WJ77_9FUNG</name>
<keyword evidence="2" id="KW-0732">Signal</keyword>
<protein>
    <recommendedName>
        <fullName evidence="5">Phosphatidylcholine-sterol acyltransferase</fullName>
    </recommendedName>
</protein>
<accession>A0ABR2WJ77</accession>
<dbReference type="PANTHER" id="PTHR45648:SF22">
    <property type="entry name" value="GDSL LIPASE_ACYLHYDROLASE FAMILY PROTEIN (AFU_ORTHOLOGUE AFUA_4G14700)"/>
    <property type="match status" value="1"/>
</dbReference>
<comment type="caution">
    <text evidence="3">The sequence shown here is derived from an EMBL/GenBank/DDBJ whole genome shotgun (WGS) entry which is preliminary data.</text>
</comment>
<dbReference type="InterPro" id="IPR036514">
    <property type="entry name" value="SGNH_hydro_sf"/>
</dbReference>
<reference evidence="3 4" key="1">
    <citation type="submission" date="2023-04" db="EMBL/GenBank/DDBJ databases">
        <title>Genome of Basidiobolus ranarum AG-B5.</title>
        <authorList>
            <person name="Stajich J.E."/>
            <person name="Carter-House D."/>
            <person name="Gryganskyi A."/>
        </authorList>
    </citation>
    <scope>NUCLEOTIDE SEQUENCE [LARGE SCALE GENOMIC DNA]</scope>
    <source>
        <strain evidence="3 4">AG-B5</strain>
    </source>
</reference>
<sequence>MKFSAIASLVAISVSAVSAFDKIIAHADSFTDNGNDYKHSKFPPSPPYWKGRFSNGPTWLEYVAKNLTHYNVSNNGYGGATTDNADVYSEFNNWTVPGLKQQIETLKTNGTAESLYIIYIGYNDLNSIINPDQYKVINKSYTYQKVAQNVATGVKLLQSKYGAKDFLVLNCAPFYHWPVIQDSDKSKTKTLINNYNSQLETDLKKIGGANFNFLDDNSWFEEQIAHPEKLNLSTSNGACAVGIGNTTACNDPEEHFFFDYYHPEAKVHKALGAWVLEKMHTLYQL</sequence>
<dbReference type="Gene3D" id="3.40.50.1110">
    <property type="entry name" value="SGNH hydrolase"/>
    <property type="match status" value="1"/>
</dbReference>
<evidence type="ECO:0000313" key="3">
    <source>
        <dbReference type="EMBL" id="KAK9761491.1"/>
    </source>
</evidence>
<gene>
    <name evidence="3" type="ORF">K7432_013578</name>
</gene>
<dbReference type="Pfam" id="PF00657">
    <property type="entry name" value="Lipase_GDSL"/>
    <property type="match status" value="1"/>
</dbReference>
<keyword evidence="1" id="KW-0378">Hydrolase</keyword>
<organism evidence="3 4">
    <name type="scientific">Basidiobolus ranarum</name>
    <dbReference type="NCBI Taxonomy" id="34480"/>
    <lineage>
        <taxon>Eukaryota</taxon>
        <taxon>Fungi</taxon>
        <taxon>Fungi incertae sedis</taxon>
        <taxon>Zoopagomycota</taxon>
        <taxon>Entomophthoromycotina</taxon>
        <taxon>Basidiobolomycetes</taxon>
        <taxon>Basidiobolales</taxon>
        <taxon>Basidiobolaceae</taxon>
        <taxon>Basidiobolus</taxon>
    </lineage>
</organism>
<feature type="signal peptide" evidence="2">
    <location>
        <begin position="1"/>
        <end position="19"/>
    </location>
</feature>
<dbReference type="EMBL" id="JASJQH010001366">
    <property type="protein sequence ID" value="KAK9761491.1"/>
    <property type="molecule type" value="Genomic_DNA"/>
</dbReference>
<evidence type="ECO:0000256" key="1">
    <source>
        <dbReference type="ARBA" id="ARBA00022801"/>
    </source>
</evidence>
<keyword evidence="4" id="KW-1185">Reference proteome</keyword>
<evidence type="ECO:0000313" key="4">
    <source>
        <dbReference type="Proteomes" id="UP001479436"/>
    </source>
</evidence>
<dbReference type="Proteomes" id="UP001479436">
    <property type="component" value="Unassembled WGS sequence"/>
</dbReference>
<dbReference type="InterPro" id="IPR051058">
    <property type="entry name" value="GDSL_Est/Lipase"/>
</dbReference>
<dbReference type="SUPFAM" id="SSF52266">
    <property type="entry name" value="SGNH hydrolase"/>
    <property type="match status" value="1"/>
</dbReference>
<feature type="chain" id="PRO_5047168320" description="Phosphatidylcholine-sterol acyltransferase" evidence="2">
    <location>
        <begin position="20"/>
        <end position="285"/>
    </location>
</feature>